<name>A0A6D0HDM4_ECOLX</name>
<dbReference type="EMBL" id="WSGM01000005">
    <property type="protein sequence ID" value="KAE9731939.1"/>
    <property type="molecule type" value="Genomic_DNA"/>
</dbReference>
<organism evidence="1 2">
    <name type="scientific">Escherichia coli</name>
    <dbReference type="NCBI Taxonomy" id="562"/>
    <lineage>
        <taxon>Bacteria</taxon>
        <taxon>Pseudomonadati</taxon>
        <taxon>Pseudomonadota</taxon>
        <taxon>Gammaproteobacteria</taxon>
        <taxon>Enterobacterales</taxon>
        <taxon>Enterobacteriaceae</taxon>
        <taxon>Escherichia</taxon>
    </lineage>
</organism>
<protein>
    <submittedName>
        <fullName evidence="1">Uncharacterized protein</fullName>
    </submittedName>
</protein>
<proteinExistence type="predicted"/>
<accession>A0A6D0HDM4</accession>
<evidence type="ECO:0000313" key="2">
    <source>
        <dbReference type="Proteomes" id="UP000437875"/>
    </source>
</evidence>
<dbReference type="Proteomes" id="UP000437875">
    <property type="component" value="Unassembled WGS sequence"/>
</dbReference>
<dbReference type="RefSeq" id="WP_141220549.1">
    <property type="nucleotide sequence ID" value="NZ_BGCD01000192.1"/>
</dbReference>
<dbReference type="AlphaFoldDB" id="A0A6D0HDM4"/>
<comment type="caution">
    <text evidence="1">The sequence shown here is derived from an EMBL/GenBank/DDBJ whole genome shotgun (WGS) entry which is preliminary data.</text>
</comment>
<evidence type="ECO:0000313" key="1">
    <source>
        <dbReference type="EMBL" id="KAE9731939.1"/>
    </source>
</evidence>
<gene>
    <name evidence="1" type="ORF">GP711_09845</name>
</gene>
<reference evidence="1 2" key="1">
    <citation type="submission" date="2019-10" db="EMBL/GenBank/DDBJ databases">
        <title>Antimicrobial-resistant enteric bacteria are widely distributed amongst people, animals and the environment in northern Tanzania.</title>
        <authorList>
            <person name="Subbiah M."/>
            <person name="Call D.R."/>
        </authorList>
    </citation>
    <scope>NUCLEOTIDE SEQUENCE [LARGE SCALE GENOMIC DNA]</scope>
    <source>
        <strain evidence="1 2">TzEc067</strain>
    </source>
</reference>
<sequence length="320" mass="36778">MTGLSEQAKELHMMTGRRKPPEIQAVLNTRYWKNTEKTMKRTGGETLHVLGSFHHGSDGKIFIAKVAEVYMLHHTAAILKRNGIDVDVFNIPPEVMSRPDARTNCSACPVSRNFSMSSPESETPDTRISRGIKVCYSYTLVPSYIRKKVSSLMRDSGRRPEFSGSLYAYLLGNYLSSEVEKLMMDLPSTDNGRFRRNDTGSEFLKEILGVRAKISELFMRQFSLYFLSVYNDYNAKDVREFIFTPIQDDIPLSEELAHVLFFSLLHSDIKRPFTFSRFLSEMKNACDNNKKREFIREYVSDVTKEYSLCIPGVVSRHDKK</sequence>